<name>A0AAD6HRX1_9EURO</name>
<comment type="caution">
    <text evidence="2">The sequence shown here is derived from an EMBL/GenBank/DDBJ whole genome shotgun (WGS) entry which is preliminary data.</text>
</comment>
<gene>
    <name evidence="2" type="ORF">N7493_004089</name>
</gene>
<dbReference type="AlphaFoldDB" id="A0AAD6HRX1"/>
<dbReference type="EMBL" id="JAQJAN010000004">
    <property type="protein sequence ID" value="KAJ5732608.1"/>
    <property type="molecule type" value="Genomic_DNA"/>
</dbReference>
<feature type="compositionally biased region" description="Acidic residues" evidence="1">
    <location>
        <begin position="39"/>
        <end position="50"/>
    </location>
</feature>
<keyword evidence="3" id="KW-1185">Reference proteome</keyword>
<evidence type="ECO:0000256" key="1">
    <source>
        <dbReference type="SAM" id="MobiDB-lite"/>
    </source>
</evidence>
<proteinExistence type="predicted"/>
<evidence type="ECO:0000313" key="3">
    <source>
        <dbReference type="Proteomes" id="UP001215712"/>
    </source>
</evidence>
<feature type="region of interest" description="Disordered" evidence="1">
    <location>
        <begin position="77"/>
        <end position="97"/>
    </location>
</feature>
<sequence length="97" mass="10729">MATAVPMYKGHFQEGEHEALNVMILPSDEHTASEQGEAVGDDDWDDPDDGSLEILEEAMDGLTAERASSWIDFQEIQRPQKTKPLSGKARSSKIDII</sequence>
<accession>A0AAD6HRX1</accession>
<feature type="region of interest" description="Disordered" evidence="1">
    <location>
        <begin position="27"/>
        <end position="50"/>
    </location>
</feature>
<protein>
    <submittedName>
        <fullName evidence="2">Uncharacterized protein</fullName>
    </submittedName>
</protein>
<evidence type="ECO:0000313" key="2">
    <source>
        <dbReference type="EMBL" id="KAJ5732608.1"/>
    </source>
</evidence>
<dbReference type="Proteomes" id="UP001215712">
    <property type="component" value="Unassembled WGS sequence"/>
</dbReference>
<reference evidence="2" key="2">
    <citation type="submission" date="2023-01" db="EMBL/GenBank/DDBJ databases">
        <authorList>
            <person name="Petersen C."/>
        </authorList>
    </citation>
    <scope>NUCLEOTIDE SEQUENCE</scope>
    <source>
        <strain evidence="2">IBT 17514</strain>
    </source>
</reference>
<reference evidence="2" key="1">
    <citation type="journal article" date="2023" name="IMA Fungus">
        <title>Comparative genomic study of the Penicillium genus elucidates a diverse pangenome and 15 lateral gene transfer events.</title>
        <authorList>
            <person name="Petersen C."/>
            <person name="Sorensen T."/>
            <person name="Nielsen M.R."/>
            <person name="Sondergaard T.E."/>
            <person name="Sorensen J.L."/>
            <person name="Fitzpatrick D.A."/>
            <person name="Frisvad J.C."/>
            <person name="Nielsen K.L."/>
        </authorList>
    </citation>
    <scope>NUCLEOTIDE SEQUENCE</scope>
    <source>
        <strain evidence="2">IBT 17514</strain>
    </source>
</reference>
<organism evidence="2 3">
    <name type="scientific">Penicillium malachiteum</name>
    <dbReference type="NCBI Taxonomy" id="1324776"/>
    <lineage>
        <taxon>Eukaryota</taxon>
        <taxon>Fungi</taxon>
        <taxon>Dikarya</taxon>
        <taxon>Ascomycota</taxon>
        <taxon>Pezizomycotina</taxon>
        <taxon>Eurotiomycetes</taxon>
        <taxon>Eurotiomycetidae</taxon>
        <taxon>Eurotiales</taxon>
        <taxon>Aspergillaceae</taxon>
        <taxon>Penicillium</taxon>
    </lineage>
</organism>